<evidence type="ECO:0000256" key="4">
    <source>
        <dbReference type="SAM" id="MobiDB-lite"/>
    </source>
</evidence>
<feature type="transmembrane region" description="Helical" evidence="3">
    <location>
        <begin position="41"/>
        <end position="65"/>
    </location>
</feature>
<dbReference type="Gene3D" id="2.10.109.10">
    <property type="entry name" value="Umud Fragment, subunit A"/>
    <property type="match status" value="1"/>
</dbReference>
<feature type="domain" description="Peptidase S26" evidence="5">
    <location>
        <begin position="45"/>
        <end position="183"/>
    </location>
</feature>
<keyword evidence="7" id="KW-1185">Reference proteome</keyword>
<name>C7N0N9_SLAHD</name>
<evidence type="ECO:0000313" key="7">
    <source>
        <dbReference type="Proteomes" id="UP000002026"/>
    </source>
</evidence>
<organism evidence="6 7">
    <name type="scientific">Slackia heliotrinireducens (strain ATCC 29202 / DSM 20476 / NCTC 11029 / RHS 1)</name>
    <name type="common">Peptococcus heliotrinreducens</name>
    <dbReference type="NCBI Taxonomy" id="471855"/>
    <lineage>
        <taxon>Bacteria</taxon>
        <taxon>Bacillati</taxon>
        <taxon>Actinomycetota</taxon>
        <taxon>Coriobacteriia</taxon>
        <taxon>Eggerthellales</taxon>
        <taxon>Eggerthellaceae</taxon>
        <taxon>Slackia</taxon>
    </lineage>
</organism>
<keyword evidence="3" id="KW-0472">Membrane</keyword>
<dbReference type="NCBIfam" id="TIGR02227">
    <property type="entry name" value="sigpep_I_bact"/>
    <property type="match status" value="1"/>
</dbReference>
<comment type="catalytic activity">
    <reaction evidence="3">
        <text>Cleavage of hydrophobic, N-terminal signal or leader sequences from secreted and periplasmic proteins.</text>
        <dbReference type="EC" id="3.4.21.89"/>
    </reaction>
</comment>
<dbReference type="EC" id="3.4.21.89" evidence="3"/>
<protein>
    <recommendedName>
        <fullName evidence="3">Signal peptidase I</fullName>
        <ecNumber evidence="3">3.4.21.89</ecNumber>
    </recommendedName>
</protein>
<dbReference type="GO" id="GO:0005886">
    <property type="term" value="C:plasma membrane"/>
    <property type="evidence" value="ECO:0007669"/>
    <property type="project" value="UniProtKB-SubCell"/>
</dbReference>
<dbReference type="AlphaFoldDB" id="C7N0N9"/>
<gene>
    <name evidence="6" type="ordered locus">Shel_00420</name>
</gene>
<sequence length="198" mass="21719">MSGRPTPAAQQAEAAHARAPRKEGSPKSEDRTDEPSLIGELILLLVKIAFVAGFAGMVLVFLFGLMQTADESMSPAVREGDLVVYYRLQKDYSAGDLVVVNNGERKEVRRVIAVAGDEVSFDEDGLVINGYHQSEERIFTETLPYADGITYPVVLADGQVFVMGDNRTQANDSRMYGPVDVESGTEGEVMTVIRRRNF</sequence>
<dbReference type="InterPro" id="IPR019533">
    <property type="entry name" value="Peptidase_S26"/>
</dbReference>
<dbReference type="InterPro" id="IPR036286">
    <property type="entry name" value="LexA/Signal_pep-like_sf"/>
</dbReference>
<dbReference type="PRINTS" id="PR00727">
    <property type="entry name" value="LEADERPTASE"/>
</dbReference>
<dbReference type="GO" id="GO:0004252">
    <property type="term" value="F:serine-type endopeptidase activity"/>
    <property type="evidence" value="ECO:0007669"/>
    <property type="project" value="InterPro"/>
</dbReference>
<dbReference type="InterPro" id="IPR000223">
    <property type="entry name" value="Pept_S26A_signal_pept_1"/>
</dbReference>
<keyword evidence="3" id="KW-0378">Hydrolase</keyword>
<feature type="compositionally biased region" description="Basic and acidic residues" evidence="4">
    <location>
        <begin position="20"/>
        <end position="33"/>
    </location>
</feature>
<dbReference type="KEGG" id="shi:Shel_00420"/>
<proteinExistence type="inferred from homology"/>
<dbReference type="STRING" id="471855.Shel_00420"/>
<evidence type="ECO:0000256" key="1">
    <source>
        <dbReference type="ARBA" id="ARBA00004401"/>
    </source>
</evidence>
<dbReference type="PANTHER" id="PTHR43390:SF1">
    <property type="entry name" value="CHLOROPLAST PROCESSING PEPTIDASE"/>
    <property type="match status" value="1"/>
</dbReference>
<keyword evidence="3" id="KW-1133">Transmembrane helix</keyword>
<comment type="similarity">
    <text evidence="2 3">Belongs to the peptidase S26 family.</text>
</comment>
<dbReference type="GO" id="GO:0009003">
    <property type="term" value="F:signal peptidase activity"/>
    <property type="evidence" value="ECO:0007669"/>
    <property type="project" value="UniProtKB-EC"/>
</dbReference>
<reference evidence="6 7" key="1">
    <citation type="journal article" date="2009" name="Stand. Genomic Sci.">
        <title>Complete genome sequence of Slackia heliotrinireducens type strain (RHS 1).</title>
        <authorList>
            <person name="Pukall R."/>
            <person name="Lapidus A."/>
            <person name="Nolan M."/>
            <person name="Copeland A."/>
            <person name="Glavina Del Rio T."/>
            <person name="Lucas S."/>
            <person name="Chen F."/>
            <person name="Tice H."/>
            <person name="Cheng J.F."/>
            <person name="Chertkov O."/>
            <person name="Bruce D."/>
            <person name="Goodwin L."/>
            <person name="Kuske C."/>
            <person name="Brettin T."/>
            <person name="Detter J.C."/>
            <person name="Han C."/>
            <person name="Pitluck S."/>
            <person name="Pati A."/>
            <person name="Mavrommatis K."/>
            <person name="Ivanova N."/>
            <person name="Ovchinnikova G."/>
            <person name="Chen A."/>
            <person name="Palaniappan K."/>
            <person name="Schneider S."/>
            <person name="Rohde M."/>
            <person name="Chain P."/>
            <person name="D'haeseleer P."/>
            <person name="Goker M."/>
            <person name="Bristow J."/>
            <person name="Eisen J.A."/>
            <person name="Markowitz V."/>
            <person name="Kyrpides N.C."/>
            <person name="Klenk H.P."/>
            <person name="Hugenholtz P."/>
        </authorList>
    </citation>
    <scope>NUCLEOTIDE SEQUENCE [LARGE SCALE GENOMIC DNA]</scope>
    <source>
        <strain evidence="7">ATCC 29202 / DSM 20476 / NCTC 11029 / RHS 1</strain>
    </source>
</reference>
<evidence type="ECO:0000313" key="6">
    <source>
        <dbReference type="EMBL" id="ACV21117.1"/>
    </source>
</evidence>
<dbReference type="PANTHER" id="PTHR43390">
    <property type="entry name" value="SIGNAL PEPTIDASE I"/>
    <property type="match status" value="1"/>
</dbReference>
<feature type="region of interest" description="Disordered" evidence="4">
    <location>
        <begin position="1"/>
        <end position="33"/>
    </location>
</feature>
<dbReference type="EMBL" id="CP001684">
    <property type="protein sequence ID" value="ACV21117.1"/>
    <property type="molecule type" value="Genomic_DNA"/>
</dbReference>
<accession>C7N0N9</accession>
<evidence type="ECO:0000256" key="2">
    <source>
        <dbReference type="ARBA" id="ARBA00009370"/>
    </source>
</evidence>
<comment type="subcellular location">
    <subcellularLocation>
        <location evidence="1">Cell membrane</location>
        <topology evidence="1">Single-pass type II membrane protein</topology>
    </subcellularLocation>
    <subcellularLocation>
        <location evidence="3">Membrane</location>
        <topology evidence="3">Single-pass type II membrane protein</topology>
    </subcellularLocation>
</comment>
<dbReference type="SUPFAM" id="SSF51306">
    <property type="entry name" value="LexA/Signal peptidase"/>
    <property type="match status" value="1"/>
</dbReference>
<dbReference type="eggNOG" id="COG0681">
    <property type="taxonomic scope" value="Bacteria"/>
</dbReference>
<evidence type="ECO:0000259" key="5">
    <source>
        <dbReference type="Pfam" id="PF10502"/>
    </source>
</evidence>
<dbReference type="CDD" id="cd06530">
    <property type="entry name" value="S26_SPase_I"/>
    <property type="match status" value="1"/>
</dbReference>
<dbReference type="HOGENOM" id="CLU_028723_5_2_11"/>
<keyword evidence="3" id="KW-0812">Transmembrane</keyword>
<dbReference type="GO" id="GO:0006465">
    <property type="term" value="P:signal peptide processing"/>
    <property type="evidence" value="ECO:0007669"/>
    <property type="project" value="InterPro"/>
</dbReference>
<feature type="compositionally biased region" description="Low complexity" evidence="4">
    <location>
        <begin position="1"/>
        <end position="14"/>
    </location>
</feature>
<dbReference type="Pfam" id="PF10502">
    <property type="entry name" value="Peptidase_S26"/>
    <property type="match status" value="1"/>
</dbReference>
<dbReference type="Proteomes" id="UP000002026">
    <property type="component" value="Chromosome"/>
</dbReference>
<keyword evidence="3" id="KW-0645">Protease</keyword>
<evidence type="ECO:0000256" key="3">
    <source>
        <dbReference type="RuleBase" id="RU362042"/>
    </source>
</evidence>